<dbReference type="PANTHER" id="PTHR21064">
    <property type="entry name" value="AMINOGLYCOSIDE PHOSPHOTRANSFERASE DOMAIN-CONTAINING PROTEIN-RELATED"/>
    <property type="match status" value="1"/>
</dbReference>
<dbReference type="OrthoDB" id="241498at2"/>
<evidence type="ECO:0000313" key="4">
    <source>
        <dbReference type="Proteomes" id="UP000323720"/>
    </source>
</evidence>
<dbReference type="PANTHER" id="PTHR21064:SF6">
    <property type="entry name" value="AMINOGLYCOSIDE PHOSPHOTRANSFERASE DOMAIN-CONTAINING PROTEIN"/>
    <property type="match status" value="1"/>
</dbReference>
<dbReference type="InterPro" id="IPR002575">
    <property type="entry name" value="Aminoglycoside_PTrfase"/>
</dbReference>
<evidence type="ECO:0000259" key="2">
    <source>
        <dbReference type="Pfam" id="PF01636"/>
    </source>
</evidence>
<reference evidence="3 4" key="1">
    <citation type="submission" date="2019-08" db="EMBL/GenBank/DDBJ databases">
        <title>Genomes of Antarctic Bizionia species.</title>
        <authorList>
            <person name="Bowman J.P."/>
        </authorList>
    </citation>
    <scope>NUCLEOTIDE SEQUENCE [LARGE SCALE GENOMIC DNA]</scope>
    <source>
        <strain evidence="3 4">ADA-4</strain>
    </source>
</reference>
<organism evidence="3 4">
    <name type="scientific">Bizionia myxarmorum</name>
    <dbReference type="NCBI Taxonomy" id="291186"/>
    <lineage>
        <taxon>Bacteria</taxon>
        <taxon>Pseudomonadati</taxon>
        <taxon>Bacteroidota</taxon>
        <taxon>Flavobacteriia</taxon>
        <taxon>Flavobacteriales</taxon>
        <taxon>Flavobacteriaceae</taxon>
        <taxon>Bizionia</taxon>
    </lineage>
</organism>
<dbReference type="AlphaFoldDB" id="A0A5D0R4M7"/>
<keyword evidence="4" id="KW-1185">Reference proteome</keyword>
<dbReference type="GO" id="GO:0004413">
    <property type="term" value="F:homoserine kinase activity"/>
    <property type="evidence" value="ECO:0007669"/>
    <property type="project" value="TreeGrafter"/>
</dbReference>
<comment type="similarity">
    <text evidence="1">Belongs to the pseudomonas-type ThrB family.</text>
</comment>
<dbReference type="Pfam" id="PF01636">
    <property type="entry name" value="APH"/>
    <property type="match status" value="1"/>
</dbReference>
<dbReference type="GO" id="GO:0009088">
    <property type="term" value="P:threonine biosynthetic process"/>
    <property type="evidence" value="ECO:0007669"/>
    <property type="project" value="TreeGrafter"/>
</dbReference>
<proteinExistence type="inferred from homology"/>
<sequence length="326" mass="38162">MNSFPVTASTLSEIDLGIFIMDRYSLPETSHCKLFRTGINHTYFITNTEAKHVVRVYCYNWRTLREIEEELKLLVLLKNENLSVSFPIADKNGDFIQEINAPEGKRYVVLFSFAVGDKIRFMDNETCFEIGKIMANMHKITTHKKIDRVQYTNGVLLEKSYNYLKSFFNEDLESMKLFKSMSEIISGKFDNYSLNERQKGIVHLDIWYDNLSVASDREITLFDFDNCGNGPFILDIGYFCKQLFFIESDKNNYELKKSHFLNGYQSERKLLESEIALLPEAGASIFLFYLGVQAQRFDWSNIFLSENYLNMLVGRIKSWMDYHDIK</sequence>
<evidence type="ECO:0000313" key="3">
    <source>
        <dbReference type="EMBL" id="TYB75821.1"/>
    </source>
</evidence>
<dbReference type="Gene3D" id="3.90.1200.10">
    <property type="match status" value="1"/>
</dbReference>
<dbReference type="Gene3D" id="3.30.200.20">
    <property type="entry name" value="Phosphorylase Kinase, domain 1"/>
    <property type="match status" value="1"/>
</dbReference>
<dbReference type="RefSeq" id="WP_148404831.1">
    <property type="nucleotide sequence ID" value="NZ_VSKK01000004.1"/>
</dbReference>
<name>A0A5D0R4M7_9FLAO</name>
<feature type="domain" description="Aminoglycoside phosphotransferase" evidence="2">
    <location>
        <begin position="39"/>
        <end position="251"/>
    </location>
</feature>
<keyword evidence="3" id="KW-0808">Transferase</keyword>
<comment type="caution">
    <text evidence="3">The sequence shown here is derived from an EMBL/GenBank/DDBJ whole genome shotgun (WGS) entry which is preliminary data.</text>
</comment>
<dbReference type="Proteomes" id="UP000323720">
    <property type="component" value="Unassembled WGS sequence"/>
</dbReference>
<dbReference type="InterPro" id="IPR011009">
    <property type="entry name" value="Kinase-like_dom_sf"/>
</dbReference>
<dbReference type="EMBL" id="VSKK01000004">
    <property type="protein sequence ID" value="TYB75821.1"/>
    <property type="molecule type" value="Genomic_DNA"/>
</dbReference>
<dbReference type="SUPFAM" id="SSF56112">
    <property type="entry name" value="Protein kinase-like (PK-like)"/>
    <property type="match status" value="1"/>
</dbReference>
<dbReference type="InterPro" id="IPR050249">
    <property type="entry name" value="Pseudomonas-type_ThrB"/>
</dbReference>
<protein>
    <submittedName>
        <fullName evidence="3">Phosphotransferase</fullName>
    </submittedName>
</protein>
<evidence type="ECO:0000256" key="1">
    <source>
        <dbReference type="ARBA" id="ARBA00038240"/>
    </source>
</evidence>
<gene>
    <name evidence="3" type="ORF">ES674_13430</name>
</gene>
<accession>A0A5D0R4M7</accession>